<sequence>MIVYTTLGYFPVLRRKLSKEFKRLGFNSLKEKRWFLAKVLGYAPSFSEMSISELERVIDELTKYENLNEIT</sequence>
<evidence type="ECO:0000313" key="2">
    <source>
        <dbReference type="Proteomes" id="UP000031970"/>
    </source>
</evidence>
<dbReference type="EMBL" id="JSXS01000043">
    <property type="protein sequence ID" value="KIL31968.1"/>
    <property type="molecule type" value="Genomic_DNA"/>
</dbReference>
<proteinExistence type="predicted"/>
<name>A0ABD3ZUM7_BACIU</name>
<evidence type="ECO:0000313" key="1">
    <source>
        <dbReference type="EMBL" id="KIL31968.1"/>
    </source>
</evidence>
<organism evidence="1 2">
    <name type="scientific">Bacillus subtilis subsp. subtilis</name>
    <dbReference type="NCBI Taxonomy" id="135461"/>
    <lineage>
        <taxon>Bacteria</taxon>
        <taxon>Bacillati</taxon>
        <taxon>Bacillota</taxon>
        <taxon>Bacilli</taxon>
        <taxon>Bacillales</taxon>
        <taxon>Bacillaceae</taxon>
        <taxon>Bacillus</taxon>
    </lineage>
</organism>
<dbReference type="AlphaFoldDB" id="A0ABD3ZUM7"/>
<reference evidence="1 2" key="1">
    <citation type="submission" date="2014-11" db="EMBL/GenBank/DDBJ databases">
        <title>Draft Genome Sequences of Nine Bacillus subtilis Strains that Form Spores with High Heat-Resistance.</title>
        <authorList>
            <person name="Krawcyk A.O."/>
            <person name="Berendsen E.M."/>
            <person name="de Jong A."/>
            <person name="Holsappel S."/>
            <person name="Eijlander R.T."/>
            <person name="Wells-Bennik M."/>
            <person name="Kuipers O.P."/>
        </authorList>
    </citation>
    <scope>NUCLEOTIDE SEQUENCE [LARGE SCALE GENOMIC DNA]</scope>
    <source>
        <strain evidence="1 2">B4067</strain>
    </source>
</reference>
<evidence type="ECO:0008006" key="3">
    <source>
        <dbReference type="Google" id="ProtNLM"/>
    </source>
</evidence>
<gene>
    <name evidence="1" type="ORF">B4067_2213</name>
</gene>
<dbReference type="Proteomes" id="UP000031970">
    <property type="component" value="Unassembled WGS sequence"/>
</dbReference>
<protein>
    <recommendedName>
        <fullName evidence="3">Fur-regulated basic protein FbpA</fullName>
    </recommendedName>
</protein>
<dbReference type="RefSeq" id="WP_041054622.1">
    <property type="nucleotide sequence ID" value="NZ_JSXS01000043.1"/>
</dbReference>
<comment type="caution">
    <text evidence="1">The sequence shown here is derived from an EMBL/GenBank/DDBJ whole genome shotgun (WGS) entry which is preliminary data.</text>
</comment>
<accession>A0ABD3ZUM7</accession>